<dbReference type="Gene3D" id="3.40.50.150">
    <property type="entry name" value="Vaccinia Virus protein VP39"/>
    <property type="match status" value="1"/>
</dbReference>
<dbReference type="GO" id="GO:0008757">
    <property type="term" value="F:S-adenosylmethionine-dependent methyltransferase activity"/>
    <property type="evidence" value="ECO:0007669"/>
    <property type="project" value="InterPro"/>
</dbReference>
<dbReference type="Pfam" id="PF08241">
    <property type="entry name" value="Methyltransf_11"/>
    <property type="match status" value="1"/>
</dbReference>
<dbReference type="InterPro" id="IPR052356">
    <property type="entry name" value="Thiol_S-MT"/>
</dbReference>
<sequence length="196" mass="22355">MGNWFPFVYDMTMKPLERTKFKKIRTKLINEAEGRVLEIGSGSGINFPYYKNAVRVDAIEPNPMMKKRSYKNIKKSQTSIQTYSVKAEKLPFADNTFDSVVATLVFCTIPKPIQALNEIHRVTKPGGKILLFEHVRMNQAFLGKTQDVLTPLWKKVCDGCHLNRDTLGLLEKSNLTIVNVEFFYKGLFLSIACVND</sequence>
<organism evidence="2 3">
    <name type="scientific">Virgibacillus oceani</name>
    <dbReference type="NCBI Taxonomy" id="1479511"/>
    <lineage>
        <taxon>Bacteria</taxon>
        <taxon>Bacillati</taxon>
        <taxon>Bacillota</taxon>
        <taxon>Bacilli</taxon>
        <taxon>Bacillales</taxon>
        <taxon>Bacillaceae</taxon>
        <taxon>Virgibacillus</taxon>
    </lineage>
</organism>
<dbReference type="PANTHER" id="PTHR45036">
    <property type="entry name" value="METHYLTRANSFERASE LIKE 7B"/>
    <property type="match status" value="1"/>
</dbReference>
<dbReference type="AlphaFoldDB" id="A0A917HN52"/>
<dbReference type="PANTHER" id="PTHR45036:SF1">
    <property type="entry name" value="METHYLTRANSFERASE LIKE 7A"/>
    <property type="match status" value="1"/>
</dbReference>
<name>A0A917HN52_9BACI</name>
<evidence type="ECO:0000313" key="3">
    <source>
        <dbReference type="Proteomes" id="UP000622860"/>
    </source>
</evidence>
<dbReference type="InterPro" id="IPR013216">
    <property type="entry name" value="Methyltransf_11"/>
</dbReference>
<evidence type="ECO:0000313" key="2">
    <source>
        <dbReference type="EMBL" id="GGG85214.1"/>
    </source>
</evidence>
<dbReference type="SUPFAM" id="SSF53335">
    <property type="entry name" value="S-adenosyl-L-methionine-dependent methyltransferases"/>
    <property type="match status" value="1"/>
</dbReference>
<gene>
    <name evidence="2" type="ORF">GCM10011398_33710</name>
</gene>
<keyword evidence="2" id="KW-0808">Transferase</keyword>
<dbReference type="InterPro" id="IPR029063">
    <property type="entry name" value="SAM-dependent_MTases_sf"/>
</dbReference>
<comment type="caution">
    <text evidence="2">The sequence shown here is derived from an EMBL/GenBank/DDBJ whole genome shotgun (WGS) entry which is preliminary data.</text>
</comment>
<evidence type="ECO:0000259" key="1">
    <source>
        <dbReference type="Pfam" id="PF08241"/>
    </source>
</evidence>
<accession>A0A917HN52</accession>
<dbReference type="RefSeq" id="WP_188456537.1">
    <property type="nucleotide sequence ID" value="NZ_BMFR01000019.1"/>
</dbReference>
<reference evidence="2" key="1">
    <citation type="journal article" date="2014" name="Int. J. Syst. Evol. Microbiol.">
        <title>Complete genome sequence of Corynebacterium casei LMG S-19264T (=DSM 44701T), isolated from a smear-ripened cheese.</title>
        <authorList>
            <consortium name="US DOE Joint Genome Institute (JGI-PGF)"/>
            <person name="Walter F."/>
            <person name="Albersmeier A."/>
            <person name="Kalinowski J."/>
            <person name="Ruckert C."/>
        </authorList>
    </citation>
    <scope>NUCLEOTIDE SEQUENCE</scope>
    <source>
        <strain evidence="2">CGMCC 1.12754</strain>
    </source>
</reference>
<proteinExistence type="predicted"/>
<dbReference type="Proteomes" id="UP000622860">
    <property type="component" value="Unassembled WGS sequence"/>
</dbReference>
<dbReference type="EMBL" id="BMFR01000019">
    <property type="protein sequence ID" value="GGG85214.1"/>
    <property type="molecule type" value="Genomic_DNA"/>
</dbReference>
<keyword evidence="3" id="KW-1185">Reference proteome</keyword>
<dbReference type="GO" id="GO:0032259">
    <property type="term" value="P:methylation"/>
    <property type="evidence" value="ECO:0007669"/>
    <property type="project" value="UniProtKB-KW"/>
</dbReference>
<protein>
    <submittedName>
        <fullName evidence="2">SAM-dependent methyltransferase</fullName>
    </submittedName>
</protein>
<reference evidence="2" key="2">
    <citation type="submission" date="2020-09" db="EMBL/GenBank/DDBJ databases">
        <authorList>
            <person name="Sun Q."/>
            <person name="Zhou Y."/>
        </authorList>
    </citation>
    <scope>NUCLEOTIDE SEQUENCE</scope>
    <source>
        <strain evidence="2">CGMCC 1.12754</strain>
    </source>
</reference>
<dbReference type="CDD" id="cd02440">
    <property type="entry name" value="AdoMet_MTases"/>
    <property type="match status" value="1"/>
</dbReference>
<keyword evidence="2" id="KW-0489">Methyltransferase</keyword>
<feature type="domain" description="Methyltransferase type 11" evidence="1">
    <location>
        <begin position="37"/>
        <end position="130"/>
    </location>
</feature>